<dbReference type="GeneID" id="14867630"/>
<dbReference type="PANTHER" id="PTHR11006:SF73">
    <property type="entry name" value="PROTEIN ARGININE N-METHYLTRANSFERASE 6"/>
    <property type="match status" value="1"/>
</dbReference>
<dbReference type="InterPro" id="IPR029063">
    <property type="entry name" value="SAM-dependent_MTases_sf"/>
</dbReference>
<dbReference type="GO" id="GO:0016274">
    <property type="term" value="F:protein-arginine N-methyltransferase activity"/>
    <property type="evidence" value="ECO:0007669"/>
    <property type="project" value="InterPro"/>
</dbReference>
<name>F4QAT6_CACFS</name>
<evidence type="ECO:0000259" key="6">
    <source>
        <dbReference type="Pfam" id="PF22528"/>
    </source>
</evidence>
<dbReference type="Pfam" id="PF22528">
    <property type="entry name" value="PRMT_C"/>
    <property type="match status" value="1"/>
</dbReference>
<reference evidence="8" key="1">
    <citation type="journal article" date="2011" name="Genome Res.">
        <title>Phylogeny-wide analysis of social amoeba genomes highlights ancient origins for complex intercellular communication.</title>
        <authorList>
            <person name="Heidel A.J."/>
            <person name="Lawal H.M."/>
            <person name="Felder M."/>
            <person name="Schilde C."/>
            <person name="Helps N.R."/>
            <person name="Tunggal B."/>
            <person name="Rivero F."/>
            <person name="John U."/>
            <person name="Schleicher M."/>
            <person name="Eichinger L."/>
            <person name="Platzer M."/>
            <person name="Noegel A.A."/>
            <person name="Schaap P."/>
            <person name="Gloeckner G."/>
        </authorList>
    </citation>
    <scope>NUCLEOTIDE SEQUENCE [LARGE SCALE GENOMIC DNA]</scope>
    <source>
        <strain evidence="8">SH3</strain>
    </source>
</reference>
<dbReference type="OrthoDB" id="7848332at2759"/>
<gene>
    <name evidence="7" type="primary">prmt2</name>
    <name evidence="7" type="ORF">DFA_09815</name>
</gene>
<keyword evidence="8" id="KW-1185">Reference proteome</keyword>
<dbReference type="OMA" id="AAYYHAI"/>
<dbReference type="GO" id="GO:0032259">
    <property type="term" value="P:methylation"/>
    <property type="evidence" value="ECO:0007669"/>
    <property type="project" value="UniProtKB-KW"/>
</dbReference>
<evidence type="ECO:0000256" key="3">
    <source>
        <dbReference type="ARBA" id="ARBA00022691"/>
    </source>
</evidence>
<dbReference type="InterPro" id="IPR055135">
    <property type="entry name" value="PRMT_dom"/>
</dbReference>
<dbReference type="Pfam" id="PF06325">
    <property type="entry name" value="PrmA"/>
    <property type="match status" value="1"/>
</dbReference>
<organism evidence="7 8">
    <name type="scientific">Cavenderia fasciculata</name>
    <name type="common">Slime mold</name>
    <name type="synonym">Dictyostelium fasciculatum</name>
    <dbReference type="NCBI Taxonomy" id="261658"/>
    <lineage>
        <taxon>Eukaryota</taxon>
        <taxon>Amoebozoa</taxon>
        <taxon>Evosea</taxon>
        <taxon>Eumycetozoa</taxon>
        <taxon>Dictyostelia</taxon>
        <taxon>Acytosteliales</taxon>
        <taxon>Cavenderiaceae</taxon>
        <taxon>Cavenderia</taxon>
    </lineage>
</organism>
<dbReference type="FunFam" id="3.40.50.150:FF:000016">
    <property type="entry name" value="Protein arginine N-methyltransferase 6"/>
    <property type="match status" value="1"/>
</dbReference>
<sequence length="500" mass="57515">MDKSELIKQIRKELIQDLKISAKEPSSFVVLDEEDVILPPPPLMVELKEEDEEVILPSPPPPPLVQSSPEEEEQVEQQSESYNWSTNEFDCQTPEYYSFHHPHNPTDSYEDQEYFKSYSRVSIHNEMVMDKRRTAAYYHAIMGSKELFKDKVVMDIGCGTGILSCFCAIAGAKKVYAVEASDMAFNAELIVNRNNLQDVVTIVKGKLEHTTFPEFVDIIVSEWMGAFLIFESMLESVIYARDHLLKPGGTLFPSKACLYLAPIRVDSFMNEKIHCWDNVFGLDMSPLIPFAQQEILPKSIRDYYIEDPKSSILDTPQIFRYLDLQTITIQDLSKTVLNFEFNLPNGHFHGFGTWFSVWFEGLDNNYKVPSSVNEGDDSSDELVSYGIDINGEIVEKKEQCKRSPLPFKQTKNTLELSTAPGDGSTHWKHILFLFEHSKDIVSNQIIQDLEKEKEKEKKQPSVKGTMRVTQHSTYRRHWWVEFSSTVSCHPKINSYQTYLI</sequence>
<evidence type="ECO:0000256" key="5">
    <source>
        <dbReference type="SAM" id="MobiDB-lite"/>
    </source>
</evidence>
<protein>
    <submittedName>
        <fullName evidence="7">Protein arginine methyltransferase</fullName>
    </submittedName>
</protein>
<dbReference type="SUPFAM" id="SSF53335">
    <property type="entry name" value="S-adenosyl-L-methionine-dependent methyltransferases"/>
    <property type="match status" value="1"/>
</dbReference>
<dbReference type="Gene3D" id="2.70.160.11">
    <property type="entry name" value="Hnrnp arginine n-methyltransferase1"/>
    <property type="match status" value="1"/>
</dbReference>
<dbReference type="Gene3D" id="3.40.50.150">
    <property type="entry name" value="Vaccinia Virus protein VP39"/>
    <property type="match status" value="1"/>
</dbReference>
<evidence type="ECO:0000256" key="4">
    <source>
        <dbReference type="PROSITE-ProRule" id="PRU01015"/>
    </source>
</evidence>
<feature type="region of interest" description="Disordered" evidence="5">
    <location>
        <begin position="48"/>
        <end position="81"/>
    </location>
</feature>
<dbReference type="Proteomes" id="UP000007797">
    <property type="component" value="Unassembled WGS sequence"/>
</dbReference>
<keyword evidence="3 4" id="KW-0949">S-adenosyl-L-methionine</keyword>
<dbReference type="EMBL" id="GL883026">
    <property type="protein sequence ID" value="EGG14995.1"/>
    <property type="molecule type" value="Genomic_DNA"/>
</dbReference>
<evidence type="ECO:0000256" key="2">
    <source>
        <dbReference type="ARBA" id="ARBA00022679"/>
    </source>
</evidence>
<dbReference type="RefSeq" id="XP_004351715.1">
    <property type="nucleotide sequence ID" value="XM_004351663.1"/>
</dbReference>
<dbReference type="KEGG" id="dfa:DFA_09815"/>
<evidence type="ECO:0000256" key="1">
    <source>
        <dbReference type="ARBA" id="ARBA00022603"/>
    </source>
</evidence>
<dbReference type="PROSITE" id="PS51678">
    <property type="entry name" value="SAM_MT_PRMT"/>
    <property type="match status" value="1"/>
</dbReference>
<evidence type="ECO:0000313" key="8">
    <source>
        <dbReference type="Proteomes" id="UP000007797"/>
    </source>
</evidence>
<dbReference type="PANTHER" id="PTHR11006">
    <property type="entry name" value="PROTEIN ARGININE N-METHYLTRANSFERASE"/>
    <property type="match status" value="1"/>
</dbReference>
<dbReference type="GO" id="GO:0042054">
    <property type="term" value="F:histone methyltransferase activity"/>
    <property type="evidence" value="ECO:0007669"/>
    <property type="project" value="TreeGrafter"/>
</dbReference>
<proteinExistence type="predicted"/>
<keyword evidence="2 4" id="KW-0808">Transferase</keyword>
<accession>F4QAT6</accession>
<feature type="domain" description="Protein arginine N-methyltransferase" evidence="6">
    <location>
        <begin position="255"/>
        <end position="363"/>
    </location>
</feature>
<dbReference type="CDD" id="cd02440">
    <property type="entry name" value="AdoMet_MTases"/>
    <property type="match status" value="1"/>
</dbReference>
<keyword evidence="1 4" id="KW-0489">Methyltransferase</keyword>
<dbReference type="AlphaFoldDB" id="F4QAT6"/>
<dbReference type="InterPro" id="IPR025799">
    <property type="entry name" value="Arg_MeTrfase"/>
</dbReference>
<dbReference type="STRING" id="1054147.F4QAT6"/>
<evidence type="ECO:0000313" key="7">
    <source>
        <dbReference type="EMBL" id="EGG14995.1"/>
    </source>
</evidence>